<evidence type="ECO:0000313" key="1">
    <source>
        <dbReference type="Proteomes" id="UP000000437"/>
    </source>
</evidence>
<dbReference type="RefSeq" id="XP_073800199.1">
    <property type="nucleotide sequence ID" value="XM_073944098.1"/>
</dbReference>
<proteinExistence type="predicted"/>
<evidence type="ECO:0000313" key="2">
    <source>
        <dbReference type="RefSeq" id="XP_073800199.1"/>
    </source>
</evidence>
<reference evidence="2" key="1">
    <citation type="submission" date="2025-08" db="UniProtKB">
        <authorList>
            <consortium name="RefSeq"/>
        </authorList>
    </citation>
    <scope>IDENTIFICATION</scope>
    <source>
        <strain evidence="2">Tuebingen</strain>
        <tissue evidence="2">Fibroblasts and whole tissue</tissue>
    </source>
</reference>
<gene>
    <name evidence="2" type="primary">LOC100537504</name>
</gene>
<name>A0AC58J140_DANRE</name>
<organism evidence="1 2">
    <name type="scientific">Danio rerio</name>
    <name type="common">Zebrafish</name>
    <name type="synonym">Brachydanio rerio</name>
    <dbReference type="NCBI Taxonomy" id="7955"/>
    <lineage>
        <taxon>Eukaryota</taxon>
        <taxon>Metazoa</taxon>
        <taxon>Chordata</taxon>
        <taxon>Craniata</taxon>
        <taxon>Vertebrata</taxon>
        <taxon>Euteleostomi</taxon>
        <taxon>Actinopterygii</taxon>
        <taxon>Neopterygii</taxon>
        <taxon>Teleostei</taxon>
        <taxon>Ostariophysi</taxon>
        <taxon>Cypriniformes</taxon>
        <taxon>Danionidae</taxon>
        <taxon>Danioninae</taxon>
        <taxon>Danio</taxon>
    </lineage>
</organism>
<accession>A0AC58J140</accession>
<protein>
    <submittedName>
        <fullName evidence="2">Ecto-ADP-ribosyltransferase 5-like</fullName>
    </submittedName>
</protein>
<dbReference type="Proteomes" id="UP000000437">
    <property type="component" value="Chromosome 3"/>
</dbReference>
<sequence length="325" mass="37424">MKMKIEALLLILAALQILCSPQSPCRDDSISSSSRRVGSRSSSLRRTGIIYLQNYRVAAVEEIFPLDMAQNSADDQFDGCRDKMARKVHNYYLNNEKNGNPNFKLAWEVGEKAVRPSPENPLNRTHLIAIYVYTDRIAYAEFNNAVRSGKPKYENGNFKWYSLYFLLTDAVQILKTSQDNCYDTYRGTNVNINDQNVLNTEVRLGSFVSSSQDRNIAKRFGNKSCFEIRTCKGADIAKYSKLPREKEVLIPPYEIFEVTKVQKKTDQQDLWCETVFTLESQNKTRSDLNCAVAKKLSWGEFLKQQRNHRLEEWMLQLGIKQHSAV</sequence>
<keyword evidence="1" id="KW-1185">Reference proteome</keyword>